<feature type="compositionally biased region" description="Acidic residues" evidence="5">
    <location>
        <begin position="755"/>
        <end position="768"/>
    </location>
</feature>
<dbReference type="SUPFAM" id="SSF54495">
    <property type="entry name" value="UBC-like"/>
    <property type="match status" value="1"/>
</dbReference>
<evidence type="ECO:0000313" key="7">
    <source>
        <dbReference type="EMBL" id="CAG8506603.1"/>
    </source>
</evidence>
<protein>
    <submittedName>
        <fullName evidence="7">7369_t:CDS:1</fullName>
    </submittedName>
</protein>
<keyword evidence="4" id="KW-0520">NAD</keyword>
<dbReference type="EMBL" id="CAJVPK010000410">
    <property type="protein sequence ID" value="CAG8506603.1"/>
    <property type="molecule type" value="Genomic_DNA"/>
</dbReference>
<evidence type="ECO:0000313" key="8">
    <source>
        <dbReference type="Proteomes" id="UP000789706"/>
    </source>
</evidence>
<keyword evidence="8" id="KW-1185">Reference proteome</keyword>
<accession>A0A9N9F336</accession>
<dbReference type="Pfam" id="PF00644">
    <property type="entry name" value="PARP"/>
    <property type="match status" value="1"/>
</dbReference>
<dbReference type="PROSITE" id="PS50127">
    <property type="entry name" value="UBC_2"/>
    <property type="match status" value="1"/>
</dbReference>
<dbReference type="InterPro" id="IPR016135">
    <property type="entry name" value="UBQ-conjugating_enzyme/RWD"/>
</dbReference>
<dbReference type="Proteomes" id="UP000789706">
    <property type="component" value="Unassembled WGS sequence"/>
</dbReference>
<dbReference type="PANTHER" id="PTHR21328">
    <property type="entry name" value="POLY ADP-RIBOSE POLYMERASE FAMILY, MEMBER PARP"/>
    <property type="match status" value="1"/>
</dbReference>
<dbReference type="CDD" id="cd23802">
    <property type="entry name" value="UBCc_UBE2Q"/>
    <property type="match status" value="1"/>
</dbReference>
<keyword evidence="2" id="KW-0808">Transferase</keyword>
<dbReference type="GO" id="GO:0016779">
    <property type="term" value="F:nucleotidyltransferase activity"/>
    <property type="evidence" value="ECO:0007669"/>
    <property type="project" value="UniProtKB-KW"/>
</dbReference>
<organism evidence="7 8">
    <name type="scientific">Diversispora eburnea</name>
    <dbReference type="NCBI Taxonomy" id="1213867"/>
    <lineage>
        <taxon>Eukaryota</taxon>
        <taxon>Fungi</taxon>
        <taxon>Fungi incertae sedis</taxon>
        <taxon>Mucoromycota</taxon>
        <taxon>Glomeromycotina</taxon>
        <taxon>Glomeromycetes</taxon>
        <taxon>Diversisporales</taxon>
        <taxon>Diversisporaceae</taxon>
        <taxon>Diversispora</taxon>
    </lineage>
</organism>
<keyword evidence="3" id="KW-0548">Nucleotidyltransferase</keyword>
<evidence type="ECO:0000256" key="3">
    <source>
        <dbReference type="ARBA" id="ARBA00022695"/>
    </source>
</evidence>
<dbReference type="InterPro" id="IPR012317">
    <property type="entry name" value="Poly(ADP-ribose)pol_cat_dom"/>
</dbReference>
<evidence type="ECO:0000259" key="6">
    <source>
        <dbReference type="PROSITE" id="PS50127"/>
    </source>
</evidence>
<dbReference type="InterPro" id="IPR000608">
    <property type="entry name" value="UBC"/>
</dbReference>
<evidence type="ECO:0000256" key="4">
    <source>
        <dbReference type="ARBA" id="ARBA00023027"/>
    </source>
</evidence>
<comment type="caution">
    <text evidence="7">The sequence shown here is derived from an EMBL/GenBank/DDBJ whole genome shotgun (WGS) entry which is preliminary data.</text>
</comment>
<evidence type="ECO:0000256" key="5">
    <source>
        <dbReference type="SAM" id="MobiDB-lite"/>
    </source>
</evidence>
<proteinExistence type="predicted"/>
<dbReference type="OrthoDB" id="109543at2759"/>
<gene>
    <name evidence="7" type="ORF">DEBURN_LOCUS4956</name>
</gene>
<dbReference type="GO" id="GO:0003950">
    <property type="term" value="F:NAD+ poly-ADP-ribosyltransferase activity"/>
    <property type="evidence" value="ECO:0007669"/>
    <property type="project" value="InterPro"/>
</dbReference>
<feature type="region of interest" description="Disordered" evidence="5">
    <location>
        <begin position="754"/>
        <end position="774"/>
    </location>
</feature>
<evidence type="ECO:0000256" key="1">
    <source>
        <dbReference type="ARBA" id="ARBA00022676"/>
    </source>
</evidence>
<dbReference type="AlphaFoldDB" id="A0A9N9F336"/>
<keyword evidence="1" id="KW-0328">Glycosyltransferase</keyword>
<sequence>MGRKEFIQDVKTLKDHFRGLNPKTAALVKDFDFRDPELSFKFTYKTGKSFTVQIFVNAAQCLTNVNVNNKSVSEIVATIVPKLCDLFKLALPRELSMSYLSKFSRSFVSSSTIPTNIHKSPESNVQKPIVLLTRDLNEVNHFHYNAELLCADEIGFKVVVSLPVKRLGLSLEAYEAWNLDQDRYLVCIMQFSPQYIDLEACRNYTKEADFKTIKDELKRLYPIQFTVLTSSQPKGLPSQSHHKDDSLESDHFVLSWTLTELLRDKFMDMLCDRLWFGIGWSGAEYADYRRSKELESNFLSYRNELLPNEINECLTQDEIHHRVLCYLESEEVESNTASKNQNFLLLILRFLRRRILLSTKYCLTCHFSHTESVSSIRPFVCGTPLCQHQALVGLGNLFEAVLVSSPVVVDLLISLCHVAINAQILNPCPSRAIGVTTTTKLEIQNSLEVNWEGNQGTIGQPFEKGYKVCGWRKFDHQAMVNDLLEVFNPETGKTFTVNRSSSTSTVRVLDVSPTYLVIDFQISVPASAVKSRNVYLPFRLYRRSEKNFLSHDGTPNYKLLYNIIDKLPSVNNMVQYAKKKILKQELDKLDILCFPLLSWIISSNRTHLRLLESEEEKVQFNETNNSNFGTWKQFIMIMTKGELFAFHGSPLQNWHSIIRTSLNWKKIVHGRAYGDGVYHSLQAATSASYAGGGYHRYEIGTWKNSMLMVQKCMALCEIVNRPNEFKSTSPHLVVSDENWITTRFLFVECLRDPSETNDENNENSEDDWSSNNISNIPPQMPINYIRNLNHINYAAFPHPVITNSITQRSNRRDNNNFIMLDSLYCPVWLNGQPLQIPKRDYSIINNEIPDGSSIGICQFVYVPSDEIEIVKDSVGSIDFNNNGSMLYDINEDTLDDEDETEDTDDENDYFEDENFQFTEAEKKNEVIDLTLDEDFDPTLLPLPDTCLFWYMFSLKWSQAATQRIYSEFKTIYNKQQSGIHDDLGFYVDTEKMTSLYQWVVQLTDFDPSLPLAEDMERYKVKSIDLEVRFAPDFPFVPPPRLLKFMDGGGGHVTSGGSICMDLLTLGNAAEARAGWSSAYTIEAVLLQVKMALSSRDPRPARLDRNWNSEYSANEAIDAYIRVANSHGWTIPNQWASLFGR</sequence>
<dbReference type="SUPFAM" id="SSF56399">
    <property type="entry name" value="ADP-ribosylation"/>
    <property type="match status" value="1"/>
</dbReference>
<dbReference type="Gene3D" id="3.90.228.10">
    <property type="match status" value="1"/>
</dbReference>
<evidence type="ECO:0000256" key="2">
    <source>
        <dbReference type="ARBA" id="ARBA00022679"/>
    </source>
</evidence>
<reference evidence="7" key="1">
    <citation type="submission" date="2021-06" db="EMBL/GenBank/DDBJ databases">
        <authorList>
            <person name="Kallberg Y."/>
            <person name="Tangrot J."/>
            <person name="Rosling A."/>
        </authorList>
    </citation>
    <scope>NUCLEOTIDE SEQUENCE</scope>
    <source>
        <strain evidence="7">AZ414A</strain>
    </source>
</reference>
<name>A0A9N9F336_9GLOM</name>
<feature type="domain" description="UBC core" evidence="6">
    <location>
        <begin position="959"/>
        <end position="1132"/>
    </location>
</feature>
<dbReference type="Gene3D" id="3.10.110.10">
    <property type="entry name" value="Ubiquitin Conjugating Enzyme"/>
    <property type="match status" value="1"/>
</dbReference>
<dbReference type="InterPro" id="IPR051838">
    <property type="entry name" value="ARTD_PARP"/>
</dbReference>